<protein>
    <submittedName>
        <fullName evidence="1">Uncharacterized protein</fullName>
    </submittedName>
</protein>
<dbReference type="AlphaFoldDB" id="A0AAD3XX64"/>
<name>A0AAD3XX64_NEPGR</name>
<gene>
    <name evidence="1" type="ORF">Nepgr_022839</name>
</gene>
<organism evidence="1 2">
    <name type="scientific">Nepenthes gracilis</name>
    <name type="common">Slender pitcher plant</name>
    <dbReference type="NCBI Taxonomy" id="150966"/>
    <lineage>
        <taxon>Eukaryota</taxon>
        <taxon>Viridiplantae</taxon>
        <taxon>Streptophyta</taxon>
        <taxon>Embryophyta</taxon>
        <taxon>Tracheophyta</taxon>
        <taxon>Spermatophyta</taxon>
        <taxon>Magnoliopsida</taxon>
        <taxon>eudicotyledons</taxon>
        <taxon>Gunneridae</taxon>
        <taxon>Pentapetalae</taxon>
        <taxon>Caryophyllales</taxon>
        <taxon>Nepenthaceae</taxon>
        <taxon>Nepenthes</taxon>
    </lineage>
</organism>
<accession>A0AAD3XX64</accession>
<proteinExistence type="predicted"/>
<reference evidence="1" key="1">
    <citation type="submission" date="2023-05" db="EMBL/GenBank/DDBJ databases">
        <title>Nepenthes gracilis genome sequencing.</title>
        <authorList>
            <person name="Fukushima K."/>
        </authorList>
    </citation>
    <scope>NUCLEOTIDE SEQUENCE</scope>
    <source>
        <strain evidence="1">SING2019-196</strain>
    </source>
</reference>
<dbReference type="EMBL" id="BSYO01000022">
    <property type="protein sequence ID" value="GMH20997.1"/>
    <property type="molecule type" value="Genomic_DNA"/>
</dbReference>
<sequence>MCGGPRLVSLIPLFDTLPIEIVLQAARSCYVHNMIGFVVLPLEHLVLLVPSLEPHLDIGTVRMLRILMELGNGRDAFAFVSSSLKPWLLFCAAICEWSLIHLLYWALCLLAAMGGGL</sequence>
<evidence type="ECO:0000313" key="1">
    <source>
        <dbReference type="EMBL" id="GMH20997.1"/>
    </source>
</evidence>
<comment type="caution">
    <text evidence="1">The sequence shown here is derived from an EMBL/GenBank/DDBJ whole genome shotgun (WGS) entry which is preliminary data.</text>
</comment>
<keyword evidence="2" id="KW-1185">Reference proteome</keyword>
<dbReference type="Proteomes" id="UP001279734">
    <property type="component" value="Unassembled WGS sequence"/>
</dbReference>
<evidence type="ECO:0000313" key="2">
    <source>
        <dbReference type="Proteomes" id="UP001279734"/>
    </source>
</evidence>